<reference evidence="4 5" key="1">
    <citation type="journal article" date="2016" name="Mol. Biol. Evol.">
        <title>Comparative Genomics of Early-Diverging Mushroom-Forming Fungi Provides Insights into the Origins of Lignocellulose Decay Capabilities.</title>
        <authorList>
            <person name="Nagy L.G."/>
            <person name="Riley R."/>
            <person name="Tritt A."/>
            <person name="Adam C."/>
            <person name="Daum C."/>
            <person name="Floudas D."/>
            <person name="Sun H."/>
            <person name="Yadav J.S."/>
            <person name="Pangilinan J."/>
            <person name="Larsson K.H."/>
            <person name="Matsuura K."/>
            <person name="Barry K."/>
            <person name="Labutti K."/>
            <person name="Kuo R."/>
            <person name="Ohm R.A."/>
            <person name="Bhattacharya S.S."/>
            <person name="Shirouzu T."/>
            <person name="Yoshinaga Y."/>
            <person name="Martin F.M."/>
            <person name="Grigoriev I.V."/>
            <person name="Hibbett D.S."/>
        </authorList>
    </citation>
    <scope>NUCLEOTIDE SEQUENCE [LARGE SCALE GENOMIC DNA]</scope>
    <source>
        <strain evidence="4 5">HHB9708</strain>
    </source>
</reference>
<comment type="subcellular location">
    <subcellularLocation>
        <location evidence="1">Nucleus</location>
    </subcellularLocation>
</comment>
<organism evidence="4 5">
    <name type="scientific">Sistotremastrum niveocremeum HHB9708</name>
    <dbReference type="NCBI Taxonomy" id="1314777"/>
    <lineage>
        <taxon>Eukaryota</taxon>
        <taxon>Fungi</taxon>
        <taxon>Dikarya</taxon>
        <taxon>Basidiomycota</taxon>
        <taxon>Agaricomycotina</taxon>
        <taxon>Agaricomycetes</taxon>
        <taxon>Sistotremastrales</taxon>
        <taxon>Sistotremastraceae</taxon>
        <taxon>Sertulicium</taxon>
        <taxon>Sertulicium niveocremeum</taxon>
    </lineage>
</organism>
<dbReference type="InterPro" id="IPR003958">
    <property type="entry name" value="CBFA_NFYB_domain"/>
</dbReference>
<evidence type="ECO:0000313" key="4">
    <source>
        <dbReference type="EMBL" id="KZS97998.1"/>
    </source>
</evidence>
<dbReference type="Gene3D" id="1.10.20.10">
    <property type="entry name" value="Histone, subunit A"/>
    <property type="match status" value="1"/>
</dbReference>
<dbReference type="GO" id="GO:0017025">
    <property type="term" value="F:TBP-class protein binding"/>
    <property type="evidence" value="ECO:0007669"/>
    <property type="project" value="TreeGrafter"/>
</dbReference>
<dbReference type="InterPro" id="IPR009072">
    <property type="entry name" value="Histone-fold"/>
</dbReference>
<dbReference type="GO" id="GO:0017054">
    <property type="term" value="C:negative cofactor 2 complex"/>
    <property type="evidence" value="ECO:0007669"/>
    <property type="project" value="InterPro"/>
</dbReference>
<name>A0A164ZRW2_9AGAM</name>
<dbReference type="Pfam" id="PF00808">
    <property type="entry name" value="CBFD_NFYB_HMF"/>
    <property type="match status" value="1"/>
</dbReference>
<dbReference type="GO" id="GO:0000122">
    <property type="term" value="P:negative regulation of transcription by RNA polymerase II"/>
    <property type="evidence" value="ECO:0007669"/>
    <property type="project" value="InterPro"/>
</dbReference>
<dbReference type="OrthoDB" id="601405at2759"/>
<evidence type="ECO:0000256" key="1">
    <source>
        <dbReference type="ARBA" id="ARBA00004123"/>
    </source>
</evidence>
<dbReference type="PANTHER" id="PTHR46138:SF1">
    <property type="entry name" value="PROTEIN DR1"/>
    <property type="match status" value="1"/>
</dbReference>
<evidence type="ECO:0000256" key="2">
    <source>
        <dbReference type="ARBA" id="ARBA00023242"/>
    </source>
</evidence>
<dbReference type="STRING" id="1314777.A0A164ZRW2"/>
<dbReference type="GO" id="GO:0051123">
    <property type="term" value="P:RNA polymerase II preinitiation complex assembly"/>
    <property type="evidence" value="ECO:0007669"/>
    <property type="project" value="TreeGrafter"/>
</dbReference>
<gene>
    <name evidence="4" type="ORF">SISNIDRAFT_436772</name>
</gene>
<evidence type="ECO:0000259" key="3">
    <source>
        <dbReference type="Pfam" id="PF00808"/>
    </source>
</evidence>
<dbReference type="FunFam" id="1.10.20.10:FF:000019">
    <property type="entry name" value="Negative cofactor 2 beta"/>
    <property type="match status" value="1"/>
</dbReference>
<dbReference type="GO" id="GO:0046982">
    <property type="term" value="F:protein heterodimerization activity"/>
    <property type="evidence" value="ECO:0007669"/>
    <property type="project" value="InterPro"/>
</dbReference>
<dbReference type="CDD" id="cd22905">
    <property type="entry name" value="HFD_Dr1"/>
    <property type="match status" value="1"/>
</dbReference>
<keyword evidence="5" id="KW-1185">Reference proteome</keyword>
<dbReference type="AlphaFoldDB" id="A0A164ZRW2"/>
<dbReference type="Proteomes" id="UP000076722">
    <property type="component" value="Unassembled WGS sequence"/>
</dbReference>
<dbReference type="InterPro" id="IPR042225">
    <property type="entry name" value="Ncb2"/>
</dbReference>
<dbReference type="SUPFAM" id="SSF47113">
    <property type="entry name" value="Histone-fold"/>
    <property type="match status" value="1"/>
</dbReference>
<sequence length="155" mass="17064">MTDAEPGGSTGTADDELSLPKATVQKLISELLPKDIGCAKETRDLVIECCVEFIHMISTEANEICERESKKTIAPEHILHALKSLGFETFLDEVEDVLKDHKIQQREREKKVSKFNKAGLTEEELVAQQEELIAASRARFAQGIPTQGEGDADAA</sequence>
<proteinExistence type="predicted"/>
<accession>A0A164ZRW2</accession>
<dbReference type="PANTHER" id="PTHR46138">
    <property type="entry name" value="PROTEIN DR1"/>
    <property type="match status" value="1"/>
</dbReference>
<keyword evidence="2" id="KW-0539">Nucleus</keyword>
<dbReference type="GO" id="GO:0016251">
    <property type="term" value="F:RNA polymerase II general transcription initiation factor activity"/>
    <property type="evidence" value="ECO:0007669"/>
    <property type="project" value="TreeGrafter"/>
</dbReference>
<protein>
    <submittedName>
        <fullName evidence="4">Histone-fold-containing protein</fullName>
    </submittedName>
</protein>
<feature type="domain" description="Transcription factor CBF/NF-Y/archaeal histone" evidence="3">
    <location>
        <begin position="18"/>
        <end position="82"/>
    </location>
</feature>
<dbReference type="EMBL" id="KV419396">
    <property type="protein sequence ID" value="KZS97998.1"/>
    <property type="molecule type" value="Genomic_DNA"/>
</dbReference>
<evidence type="ECO:0000313" key="5">
    <source>
        <dbReference type="Proteomes" id="UP000076722"/>
    </source>
</evidence>